<comment type="caution">
    <text evidence="2">The sequence shown here is derived from an EMBL/GenBank/DDBJ whole genome shotgun (WGS) entry which is preliminary data.</text>
</comment>
<feature type="domain" description="DDE-1" evidence="1">
    <location>
        <begin position="97"/>
        <end position="230"/>
    </location>
</feature>
<accession>A0A5N4AWN5</accession>
<dbReference type="AlphaFoldDB" id="A0A5N4AWN5"/>
<organism evidence="2 3">
    <name type="scientific">Photinus pyralis</name>
    <name type="common">Common eastern firefly</name>
    <name type="synonym">Lampyris pyralis</name>
    <dbReference type="NCBI Taxonomy" id="7054"/>
    <lineage>
        <taxon>Eukaryota</taxon>
        <taxon>Metazoa</taxon>
        <taxon>Ecdysozoa</taxon>
        <taxon>Arthropoda</taxon>
        <taxon>Hexapoda</taxon>
        <taxon>Insecta</taxon>
        <taxon>Pterygota</taxon>
        <taxon>Neoptera</taxon>
        <taxon>Endopterygota</taxon>
        <taxon>Coleoptera</taxon>
        <taxon>Polyphaga</taxon>
        <taxon>Elateriformia</taxon>
        <taxon>Elateroidea</taxon>
        <taxon>Lampyridae</taxon>
        <taxon>Lampyrinae</taxon>
        <taxon>Photinus</taxon>
    </lineage>
</organism>
<evidence type="ECO:0000313" key="3">
    <source>
        <dbReference type="Proteomes" id="UP000327044"/>
    </source>
</evidence>
<dbReference type="PANTHER" id="PTHR19303">
    <property type="entry name" value="TRANSPOSON"/>
    <property type="match status" value="1"/>
</dbReference>
<dbReference type="PANTHER" id="PTHR19303:SF74">
    <property type="entry name" value="POGO TRANSPOSABLE ELEMENT WITH KRAB DOMAIN"/>
    <property type="match status" value="1"/>
</dbReference>
<evidence type="ECO:0000313" key="2">
    <source>
        <dbReference type="EMBL" id="KAB0801683.1"/>
    </source>
</evidence>
<proteinExistence type="predicted"/>
<keyword evidence="3" id="KW-1185">Reference proteome</keyword>
<dbReference type="Gene3D" id="3.30.420.10">
    <property type="entry name" value="Ribonuclease H-like superfamily/Ribonuclease H"/>
    <property type="match status" value="1"/>
</dbReference>
<gene>
    <name evidence="2" type="ORF">PPYR_03869</name>
</gene>
<reference evidence="2 3" key="1">
    <citation type="journal article" date="2018" name="Elife">
        <title>Firefly genomes illuminate parallel origins of bioluminescence in beetles.</title>
        <authorList>
            <person name="Fallon T.R."/>
            <person name="Lower S.E."/>
            <person name="Chang C.H."/>
            <person name="Bessho-Uehara M."/>
            <person name="Martin G.J."/>
            <person name="Bewick A.J."/>
            <person name="Behringer M."/>
            <person name="Debat H.J."/>
            <person name="Wong I."/>
            <person name="Day J.C."/>
            <person name="Suvorov A."/>
            <person name="Silva C.J."/>
            <person name="Stanger-Hall K.F."/>
            <person name="Hall D.W."/>
            <person name="Schmitz R.J."/>
            <person name="Nelson D.R."/>
            <person name="Lewis S.M."/>
            <person name="Shigenobu S."/>
            <person name="Bybee S.M."/>
            <person name="Larracuente A.M."/>
            <person name="Oba Y."/>
            <person name="Weng J.K."/>
        </authorList>
    </citation>
    <scope>NUCLEOTIDE SEQUENCE [LARGE SCALE GENOMIC DNA]</scope>
    <source>
        <strain evidence="2">1611_PpyrPB1</strain>
        <tissue evidence="2">Whole body</tissue>
    </source>
</reference>
<dbReference type="Pfam" id="PF03184">
    <property type="entry name" value="DDE_1"/>
    <property type="match status" value="1"/>
</dbReference>
<name>A0A5N4AWN5_PHOPY</name>
<dbReference type="Proteomes" id="UP000327044">
    <property type="component" value="Unassembled WGS sequence"/>
</dbReference>
<protein>
    <recommendedName>
        <fullName evidence="1">DDE-1 domain-containing protein</fullName>
    </recommendedName>
</protein>
<dbReference type="InParanoid" id="A0A5N4AWN5"/>
<dbReference type="InterPro" id="IPR050863">
    <property type="entry name" value="CenT-Element_Derived"/>
</dbReference>
<dbReference type="GO" id="GO:0005634">
    <property type="term" value="C:nucleus"/>
    <property type="evidence" value="ECO:0007669"/>
    <property type="project" value="TreeGrafter"/>
</dbReference>
<dbReference type="InterPro" id="IPR004875">
    <property type="entry name" value="DDE_SF_endonuclease_dom"/>
</dbReference>
<dbReference type="GO" id="GO:0003677">
    <property type="term" value="F:DNA binding"/>
    <property type="evidence" value="ECO:0007669"/>
    <property type="project" value="TreeGrafter"/>
</dbReference>
<dbReference type="InterPro" id="IPR036397">
    <property type="entry name" value="RNaseH_sf"/>
</dbReference>
<sequence length="266" mass="29694">MAGYDWLNSFLRRNPELAIRRAEGVSLARAEGTTRERVADFFKLLQHIFEENSLFDKPGRIYNMDETGCQLNNNPGYVIASKGSKLVSSITSGERGETITVIACCNAEGNFLPPSCIMKGKRKKPEYEDGMPPGSFLYMSAKSAYINAEIFKDWLQNQFLPRKPDGKVVLIVDGHSSHCDIDALEFAEKNDIIILSLPSHTTHFLQPLDRAVFKSLKSAYSTACNNWFEQLLSEAWGKAATCKNGTSAFRSTGIFPFNPEIIPEHA</sequence>
<evidence type="ECO:0000259" key="1">
    <source>
        <dbReference type="Pfam" id="PF03184"/>
    </source>
</evidence>
<dbReference type="EMBL" id="VVIM01000002">
    <property type="protein sequence ID" value="KAB0801683.1"/>
    <property type="molecule type" value="Genomic_DNA"/>
</dbReference>